<dbReference type="InterPro" id="IPR029044">
    <property type="entry name" value="Nucleotide-diphossugar_trans"/>
</dbReference>
<accession>X6NTG7</accession>
<dbReference type="EMBL" id="ASPP01006291">
    <property type="protein sequence ID" value="ETO29044.1"/>
    <property type="molecule type" value="Genomic_DNA"/>
</dbReference>
<proteinExistence type="predicted"/>
<evidence type="ECO:0000313" key="2">
    <source>
        <dbReference type="Proteomes" id="UP000023152"/>
    </source>
</evidence>
<name>X6NTG7_RETFI</name>
<dbReference type="Gene3D" id="3.90.550.10">
    <property type="entry name" value="Spore Coat Polysaccharide Biosynthesis Protein SpsA, Chain A"/>
    <property type="match status" value="1"/>
</dbReference>
<sequence length="257" mass="30018">MDELLEGHPTPAYSVDSAFLLEFNAGVSLFEPDQWYYEHIIVPHLRKAQEFNRGEGFFALDVNNDVFNTAANDQGFLFSLLTNTDLPLPKNRTKGLRYYLLPGDYGLSTQVIHGRPYAIKPSPFIDSMKHDQHDFSNYGRSKYYWRYRAKHVLKCVHFTNHKLWRTQEIEKFSELTSLLVRQKTFLNDYHEQVLLELTVLYWSLFQQGKQNLCRTSPSTCQNPDLVKVFPNIPQYVTDYLSNDCSQFNIVVPKDAFV</sequence>
<comment type="caution">
    <text evidence="1">The sequence shown here is derived from an EMBL/GenBank/DDBJ whole genome shotgun (WGS) entry which is preliminary data.</text>
</comment>
<gene>
    <name evidence="1" type="ORF">RFI_08082</name>
</gene>
<keyword evidence="2" id="KW-1185">Reference proteome</keyword>
<dbReference type="Proteomes" id="UP000023152">
    <property type="component" value="Unassembled WGS sequence"/>
</dbReference>
<protein>
    <submittedName>
        <fullName evidence="1">Uncharacterized protein</fullName>
    </submittedName>
</protein>
<reference evidence="1 2" key="1">
    <citation type="journal article" date="2013" name="Curr. Biol.">
        <title>The Genome of the Foraminiferan Reticulomyxa filosa.</title>
        <authorList>
            <person name="Glockner G."/>
            <person name="Hulsmann N."/>
            <person name="Schleicher M."/>
            <person name="Noegel A.A."/>
            <person name="Eichinger L."/>
            <person name="Gallinger C."/>
            <person name="Pawlowski J."/>
            <person name="Sierra R."/>
            <person name="Euteneuer U."/>
            <person name="Pillet L."/>
            <person name="Moustafa A."/>
            <person name="Platzer M."/>
            <person name="Groth M."/>
            <person name="Szafranski K."/>
            <person name="Schliwa M."/>
        </authorList>
    </citation>
    <scope>NUCLEOTIDE SEQUENCE [LARGE SCALE GENOMIC DNA]</scope>
</reference>
<evidence type="ECO:0000313" key="1">
    <source>
        <dbReference type="EMBL" id="ETO29044.1"/>
    </source>
</evidence>
<dbReference type="AlphaFoldDB" id="X6NTG7"/>
<organism evidence="1 2">
    <name type="scientific">Reticulomyxa filosa</name>
    <dbReference type="NCBI Taxonomy" id="46433"/>
    <lineage>
        <taxon>Eukaryota</taxon>
        <taxon>Sar</taxon>
        <taxon>Rhizaria</taxon>
        <taxon>Retaria</taxon>
        <taxon>Foraminifera</taxon>
        <taxon>Monothalamids</taxon>
        <taxon>Reticulomyxidae</taxon>
        <taxon>Reticulomyxa</taxon>
    </lineage>
</organism>